<dbReference type="Proteomes" id="UP000032668">
    <property type="component" value="Unassembled WGS sequence"/>
</dbReference>
<sequence>MRANHVLKPLDYSLAALILFGLCNTFQLVFHGLTVDFDVSSIPLFWRDIHHDGWGFLTTVRSPPDNFQFSLAPHYFFLFWIFDVKPTIVILSGWAIFISGAMGFLGFPIPHGISTVYGLFAALSIIFLLRGGHAAWSFLADLLLIAACVSDPRADSAFLVPLLSASFLMMLLASGKYLPLLRLSMSALFIFAYLKTHGFGLLTNQVPPPVSLNCWPPSKPTAPFCHMRLLLISASLASYRTSV</sequence>
<dbReference type="AlphaFoldDB" id="A0A0D6PFP4"/>
<organism evidence="2 3">
    <name type="scientific">Acidocella aminolytica 101 = DSM 11237</name>
    <dbReference type="NCBI Taxonomy" id="1120923"/>
    <lineage>
        <taxon>Bacteria</taxon>
        <taxon>Pseudomonadati</taxon>
        <taxon>Pseudomonadota</taxon>
        <taxon>Alphaproteobacteria</taxon>
        <taxon>Acetobacterales</taxon>
        <taxon>Acidocellaceae</taxon>
        <taxon>Acidocella</taxon>
    </lineage>
</organism>
<dbReference type="RefSeq" id="WP_048878093.1">
    <property type="nucleotide sequence ID" value="NZ_BANC01000025.1"/>
</dbReference>
<feature type="transmembrane region" description="Helical" evidence="1">
    <location>
        <begin position="88"/>
        <end position="109"/>
    </location>
</feature>
<dbReference type="EMBL" id="BANC01000025">
    <property type="protein sequence ID" value="GAN79654.1"/>
    <property type="molecule type" value="Genomic_DNA"/>
</dbReference>
<accession>A0A0D6PFP4</accession>
<evidence type="ECO:0000313" key="2">
    <source>
        <dbReference type="EMBL" id="GAN79654.1"/>
    </source>
</evidence>
<feature type="transmembrane region" description="Helical" evidence="1">
    <location>
        <begin position="156"/>
        <end position="173"/>
    </location>
</feature>
<name>A0A0D6PFP4_9PROT</name>
<reference evidence="2 3" key="1">
    <citation type="submission" date="2012-11" db="EMBL/GenBank/DDBJ databases">
        <title>Whole genome sequence of Acidocella aminolytica 101 = DSM 11237.</title>
        <authorList>
            <person name="Azuma Y."/>
            <person name="Higashiura N."/>
            <person name="Hirakawa H."/>
            <person name="Matsushita K."/>
        </authorList>
    </citation>
    <scope>NUCLEOTIDE SEQUENCE [LARGE SCALE GENOMIC DNA]</scope>
    <source>
        <strain evidence="3">101 / DSM 11237</strain>
    </source>
</reference>
<gene>
    <name evidence="2" type="ORF">Aam_025_042</name>
</gene>
<feature type="transmembrane region" description="Helical" evidence="1">
    <location>
        <begin position="116"/>
        <end position="136"/>
    </location>
</feature>
<keyword evidence="1" id="KW-0812">Transmembrane</keyword>
<protein>
    <submittedName>
        <fullName evidence="2">Uncharacterized protein</fullName>
    </submittedName>
</protein>
<proteinExistence type="predicted"/>
<feature type="transmembrane region" description="Helical" evidence="1">
    <location>
        <begin position="12"/>
        <end position="30"/>
    </location>
</feature>
<comment type="caution">
    <text evidence="2">The sequence shown here is derived from an EMBL/GenBank/DDBJ whole genome shotgun (WGS) entry which is preliminary data.</text>
</comment>
<evidence type="ECO:0000313" key="3">
    <source>
        <dbReference type="Proteomes" id="UP000032668"/>
    </source>
</evidence>
<keyword evidence="1" id="KW-0472">Membrane</keyword>
<keyword evidence="3" id="KW-1185">Reference proteome</keyword>
<evidence type="ECO:0000256" key="1">
    <source>
        <dbReference type="SAM" id="Phobius"/>
    </source>
</evidence>
<dbReference type="STRING" id="1120923.SAMN02746095_01970"/>
<keyword evidence="1" id="KW-1133">Transmembrane helix</keyword>